<evidence type="ECO:0000313" key="1">
    <source>
        <dbReference type="EMBL" id="KAI3682893.1"/>
    </source>
</evidence>
<proteinExistence type="predicted"/>
<dbReference type="EMBL" id="CM042045">
    <property type="protein sequence ID" value="KAI3682893.1"/>
    <property type="molecule type" value="Genomic_DNA"/>
</dbReference>
<reference evidence="2" key="1">
    <citation type="journal article" date="2022" name="Mol. Ecol. Resour.">
        <title>The genomes of chicory, endive, great burdock and yacon provide insights into Asteraceae palaeo-polyploidization history and plant inulin production.</title>
        <authorList>
            <person name="Fan W."/>
            <person name="Wang S."/>
            <person name="Wang H."/>
            <person name="Wang A."/>
            <person name="Jiang F."/>
            <person name="Liu H."/>
            <person name="Zhao H."/>
            <person name="Xu D."/>
            <person name="Zhang Y."/>
        </authorList>
    </citation>
    <scope>NUCLEOTIDE SEQUENCE [LARGE SCALE GENOMIC DNA]</scope>
    <source>
        <strain evidence="2">cv. Yunnan</strain>
    </source>
</reference>
<accession>A0ACB8YCF8</accession>
<name>A0ACB8YCF8_9ASTR</name>
<evidence type="ECO:0000313" key="2">
    <source>
        <dbReference type="Proteomes" id="UP001056120"/>
    </source>
</evidence>
<protein>
    <submittedName>
        <fullName evidence="1">Uncharacterized protein</fullName>
    </submittedName>
</protein>
<sequence>MNEEFPDQNQSNLEQGIQLDVIPAQRINKKHPLENIIGQVHQGVQTRSKSHEANICLFSYFLSQVEPKKIDEALKHSSWIEAMQEELLQFKRQDVRKLVDLPPGQTAIGTRWVFRNKQDERGIVVKNKARLVAQGYT</sequence>
<keyword evidence="2" id="KW-1185">Reference proteome</keyword>
<comment type="caution">
    <text evidence="1">The sequence shown here is derived from an EMBL/GenBank/DDBJ whole genome shotgun (WGS) entry which is preliminary data.</text>
</comment>
<organism evidence="1 2">
    <name type="scientific">Smallanthus sonchifolius</name>
    <dbReference type="NCBI Taxonomy" id="185202"/>
    <lineage>
        <taxon>Eukaryota</taxon>
        <taxon>Viridiplantae</taxon>
        <taxon>Streptophyta</taxon>
        <taxon>Embryophyta</taxon>
        <taxon>Tracheophyta</taxon>
        <taxon>Spermatophyta</taxon>
        <taxon>Magnoliopsida</taxon>
        <taxon>eudicotyledons</taxon>
        <taxon>Gunneridae</taxon>
        <taxon>Pentapetalae</taxon>
        <taxon>asterids</taxon>
        <taxon>campanulids</taxon>
        <taxon>Asterales</taxon>
        <taxon>Asteraceae</taxon>
        <taxon>Asteroideae</taxon>
        <taxon>Heliantheae alliance</taxon>
        <taxon>Millerieae</taxon>
        <taxon>Smallanthus</taxon>
    </lineage>
</organism>
<dbReference type="Proteomes" id="UP001056120">
    <property type="component" value="Linkage Group LG28"/>
</dbReference>
<gene>
    <name evidence="1" type="ORF">L1987_83244</name>
</gene>
<reference evidence="1 2" key="2">
    <citation type="journal article" date="2022" name="Mol. Ecol. Resour.">
        <title>The genomes of chicory, endive, great burdock and yacon provide insights into Asteraceae paleo-polyploidization history and plant inulin production.</title>
        <authorList>
            <person name="Fan W."/>
            <person name="Wang S."/>
            <person name="Wang H."/>
            <person name="Wang A."/>
            <person name="Jiang F."/>
            <person name="Liu H."/>
            <person name="Zhao H."/>
            <person name="Xu D."/>
            <person name="Zhang Y."/>
        </authorList>
    </citation>
    <scope>NUCLEOTIDE SEQUENCE [LARGE SCALE GENOMIC DNA]</scope>
    <source>
        <strain evidence="2">cv. Yunnan</strain>
        <tissue evidence="1">Leaves</tissue>
    </source>
</reference>